<sequence length="303" mass="34960">MSNPTSFHQFSRLPQEIRLMIWEFTWPGPRTIHVSRQLCPRCLFDGDILLGDVNTWKEWTGVDPDDCGGCSHYLYASTPHVNFHDLPFTLVRLHRPENPLALSVCREARNVSRQRFRLAFGTPDLFFDFEADSIFLDDPPLRYIIGYDGARNDDLIKWKEGPEIRLPESLVYKDLMKVQNIVVSAEMGISISREPESPQDLTKVYRGGVVLREYLRYFKSLKVCTVMGEPLFSCTIWEPRVPCLDTIPLKLDELNSIGNSLTLKKAIQKMLVEFATEELLEEEEAYGVPLIQPVKYWLDETEA</sequence>
<dbReference type="RefSeq" id="XP_031871030.1">
    <property type="nucleotide sequence ID" value="XM_032011337.1"/>
</dbReference>
<comment type="caution">
    <text evidence="2">The sequence shown here is derived from an EMBL/GenBank/DDBJ whole genome shotgun (WGS) entry which is preliminary data.</text>
</comment>
<organism evidence="2 3">
    <name type="scientific">Venustampulla echinocandica</name>
    <dbReference type="NCBI Taxonomy" id="2656787"/>
    <lineage>
        <taxon>Eukaryota</taxon>
        <taxon>Fungi</taxon>
        <taxon>Dikarya</taxon>
        <taxon>Ascomycota</taxon>
        <taxon>Pezizomycotina</taxon>
        <taxon>Leotiomycetes</taxon>
        <taxon>Helotiales</taxon>
        <taxon>Pleuroascaceae</taxon>
        <taxon>Venustampulla</taxon>
    </lineage>
</organism>
<name>A0A370TS92_9HELO</name>
<protein>
    <recommendedName>
        <fullName evidence="1">2EXR domain-containing protein</fullName>
    </recommendedName>
</protein>
<reference evidence="2 3" key="1">
    <citation type="journal article" date="2018" name="IMA Fungus">
        <title>IMA Genome-F 9: Draft genome sequence of Annulohypoxylon stygium, Aspergillus mulundensis, Berkeleyomyces basicola (syn. Thielaviopsis basicola), Ceratocystis smalleyi, two Cercospora beticola strains, Coleophoma cylindrospora, Fusarium fracticaudum, Phialophora cf. hyalina, and Morchella septimelata.</title>
        <authorList>
            <person name="Wingfield B.D."/>
            <person name="Bills G.F."/>
            <person name="Dong Y."/>
            <person name="Huang W."/>
            <person name="Nel W.J."/>
            <person name="Swalarsk-Parry B.S."/>
            <person name="Vaghefi N."/>
            <person name="Wilken P.M."/>
            <person name="An Z."/>
            <person name="de Beer Z.W."/>
            <person name="De Vos L."/>
            <person name="Chen L."/>
            <person name="Duong T.A."/>
            <person name="Gao Y."/>
            <person name="Hammerbacher A."/>
            <person name="Kikkert J.R."/>
            <person name="Li Y."/>
            <person name="Li H."/>
            <person name="Li K."/>
            <person name="Li Q."/>
            <person name="Liu X."/>
            <person name="Ma X."/>
            <person name="Naidoo K."/>
            <person name="Pethybridge S.J."/>
            <person name="Sun J."/>
            <person name="Steenkamp E.T."/>
            <person name="van der Nest M.A."/>
            <person name="van Wyk S."/>
            <person name="Wingfield M.J."/>
            <person name="Xiong C."/>
            <person name="Yue Q."/>
            <person name="Zhang X."/>
        </authorList>
    </citation>
    <scope>NUCLEOTIDE SEQUENCE [LARGE SCALE GENOMIC DNA]</scope>
    <source>
        <strain evidence="2 3">BP 5553</strain>
    </source>
</reference>
<dbReference type="Proteomes" id="UP000254866">
    <property type="component" value="Unassembled WGS sequence"/>
</dbReference>
<dbReference type="GeneID" id="43595563"/>
<evidence type="ECO:0000313" key="3">
    <source>
        <dbReference type="Proteomes" id="UP000254866"/>
    </source>
</evidence>
<dbReference type="EMBL" id="NPIC01000002">
    <property type="protein sequence ID" value="RDL38374.1"/>
    <property type="molecule type" value="Genomic_DNA"/>
</dbReference>
<accession>A0A370TS92</accession>
<keyword evidence="3" id="KW-1185">Reference proteome</keyword>
<dbReference type="STRING" id="2656787.A0A370TS92"/>
<dbReference type="InterPro" id="IPR045518">
    <property type="entry name" value="2EXR"/>
</dbReference>
<proteinExistence type="predicted"/>
<dbReference type="Pfam" id="PF20150">
    <property type="entry name" value="2EXR"/>
    <property type="match status" value="1"/>
</dbReference>
<evidence type="ECO:0000259" key="1">
    <source>
        <dbReference type="Pfam" id="PF20150"/>
    </source>
</evidence>
<feature type="domain" description="2EXR" evidence="1">
    <location>
        <begin position="7"/>
        <end position="134"/>
    </location>
</feature>
<dbReference type="PANTHER" id="PTHR35910:SF1">
    <property type="entry name" value="2EXR DOMAIN-CONTAINING PROTEIN"/>
    <property type="match status" value="1"/>
</dbReference>
<gene>
    <name evidence="2" type="ORF">BP5553_02714</name>
</gene>
<dbReference type="OrthoDB" id="3561261at2759"/>
<dbReference type="AlphaFoldDB" id="A0A370TS92"/>
<dbReference type="PANTHER" id="PTHR35910">
    <property type="entry name" value="2EXR DOMAIN-CONTAINING PROTEIN"/>
    <property type="match status" value="1"/>
</dbReference>
<evidence type="ECO:0000313" key="2">
    <source>
        <dbReference type="EMBL" id="RDL38374.1"/>
    </source>
</evidence>